<dbReference type="EMBL" id="PDWW01000004">
    <property type="protein sequence ID" value="KAF1726465.1"/>
    <property type="molecule type" value="Genomic_DNA"/>
</dbReference>
<dbReference type="Pfam" id="PF12412">
    <property type="entry name" value="DUF3667"/>
    <property type="match status" value="1"/>
</dbReference>
<keyword evidence="1" id="KW-1133">Transmembrane helix</keyword>
<evidence type="ECO:0008006" key="4">
    <source>
        <dbReference type="Google" id="ProtNLM"/>
    </source>
</evidence>
<organism evidence="2 3">
    <name type="scientific">Pseudoxanthomonas japonensis</name>
    <dbReference type="NCBI Taxonomy" id="69284"/>
    <lineage>
        <taxon>Bacteria</taxon>
        <taxon>Pseudomonadati</taxon>
        <taxon>Pseudomonadota</taxon>
        <taxon>Gammaproteobacteria</taxon>
        <taxon>Lysobacterales</taxon>
        <taxon>Lysobacteraceae</taxon>
        <taxon>Pseudoxanthomonas</taxon>
    </lineage>
</organism>
<sequence>MRRFHAMGMAMSDMGKCANCARAMAGPEQKFCPACGQPTPAHRIDWHFLGHELEHSVLHMDRGVLYTLKRLMLRPGLLIRDYIEGRRAGIVKPLLLIMMTGAAATVMAHYALDGDALGASLTAGMEAGAGHQSDMNAKQAEAMARMGKVFGVVKDWMNRHLTLITLLLLPVQAAAFKLTFRRFKQINYPEWLVITSFLMAQLFVVWTVFMPLQRWWSDAQAVMVLVAVLLNVFSLTQVFPGYSRWKAFLRGAAGWAIVQVVLMVATLIGAIVLGVLVGSGRIQLPG</sequence>
<feature type="transmembrane region" description="Helical" evidence="1">
    <location>
        <begin position="252"/>
        <end position="277"/>
    </location>
</feature>
<comment type="caution">
    <text evidence="2">The sequence shown here is derived from an EMBL/GenBank/DDBJ whole genome shotgun (WGS) entry which is preliminary data.</text>
</comment>
<gene>
    <name evidence="2" type="ORF">CSC78_05055</name>
</gene>
<feature type="transmembrane region" description="Helical" evidence="1">
    <location>
        <begin position="94"/>
        <end position="112"/>
    </location>
</feature>
<dbReference type="InterPro" id="IPR036283">
    <property type="entry name" value="NOB1_Zf-like_sf"/>
</dbReference>
<keyword evidence="1" id="KW-0472">Membrane</keyword>
<evidence type="ECO:0000313" key="2">
    <source>
        <dbReference type="EMBL" id="KAF1726465.1"/>
    </source>
</evidence>
<name>A0ABQ6ZJZ4_9GAMM</name>
<feature type="transmembrane region" description="Helical" evidence="1">
    <location>
        <begin position="191"/>
        <end position="209"/>
    </location>
</feature>
<reference evidence="2 3" key="1">
    <citation type="submission" date="2017-10" db="EMBL/GenBank/DDBJ databases">
        <title>Whole genome sequencing of members of genus Pseudoxanthomonas.</title>
        <authorList>
            <person name="Kumar S."/>
            <person name="Bansal K."/>
            <person name="Kaur A."/>
            <person name="Patil P."/>
            <person name="Sharma S."/>
            <person name="Patil P.B."/>
        </authorList>
    </citation>
    <scope>NUCLEOTIDE SEQUENCE [LARGE SCALE GENOMIC DNA]</scope>
    <source>
        <strain evidence="2 3">DSM 17109</strain>
    </source>
</reference>
<accession>A0ABQ6ZJZ4</accession>
<protein>
    <recommendedName>
        <fullName evidence="4">DUF3667 domain-containing protein</fullName>
    </recommendedName>
</protein>
<keyword evidence="3" id="KW-1185">Reference proteome</keyword>
<dbReference type="Proteomes" id="UP000781710">
    <property type="component" value="Unassembled WGS sequence"/>
</dbReference>
<proteinExistence type="predicted"/>
<dbReference type="SUPFAM" id="SSF144206">
    <property type="entry name" value="NOB1 zinc finger-like"/>
    <property type="match status" value="1"/>
</dbReference>
<feature type="transmembrane region" description="Helical" evidence="1">
    <location>
        <begin position="221"/>
        <end position="240"/>
    </location>
</feature>
<feature type="transmembrane region" description="Helical" evidence="1">
    <location>
        <begin position="160"/>
        <end position="179"/>
    </location>
</feature>
<evidence type="ECO:0000313" key="3">
    <source>
        <dbReference type="Proteomes" id="UP000781710"/>
    </source>
</evidence>
<keyword evidence="1" id="KW-0812">Transmembrane</keyword>
<evidence type="ECO:0000256" key="1">
    <source>
        <dbReference type="SAM" id="Phobius"/>
    </source>
</evidence>
<dbReference type="InterPro" id="IPR022134">
    <property type="entry name" value="DUF3667"/>
</dbReference>